<dbReference type="EMBL" id="CYKH01002099">
    <property type="protein sequence ID" value="CUG92969.1"/>
    <property type="molecule type" value="Genomic_DNA"/>
</dbReference>
<dbReference type="VEuPathDB" id="TriTrypDB:BSAL_40075"/>
<evidence type="ECO:0000313" key="2">
    <source>
        <dbReference type="Proteomes" id="UP000051952"/>
    </source>
</evidence>
<dbReference type="AlphaFoldDB" id="A0A0S4JRY3"/>
<organism evidence="1 2">
    <name type="scientific">Bodo saltans</name>
    <name type="common">Flagellated protozoan</name>
    <dbReference type="NCBI Taxonomy" id="75058"/>
    <lineage>
        <taxon>Eukaryota</taxon>
        <taxon>Discoba</taxon>
        <taxon>Euglenozoa</taxon>
        <taxon>Kinetoplastea</taxon>
        <taxon>Metakinetoplastina</taxon>
        <taxon>Eubodonida</taxon>
        <taxon>Bodonidae</taxon>
        <taxon>Bodo</taxon>
    </lineage>
</organism>
<gene>
    <name evidence="1" type="ORF">BSAL_40075</name>
</gene>
<reference evidence="2" key="1">
    <citation type="submission" date="2015-09" db="EMBL/GenBank/DDBJ databases">
        <authorList>
            <consortium name="Pathogen Informatics"/>
        </authorList>
    </citation>
    <scope>NUCLEOTIDE SEQUENCE [LARGE SCALE GENOMIC DNA]</scope>
    <source>
        <strain evidence="2">Lake Konstanz</strain>
    </source>
</reference>
<proteinExistence type="predicted"/>
<keyword evidence="2" id="KW-1185">Reference proteome</keyword>
<name>A0A0S4JRY3_BODSA</name>
<sequence>MRNDSSHERWLLETFLRETLKFHQIQVVAAVDAPHQVLSPTYFVANRILKKVDGRKRYVAIADDDWSTLTGRVVDYRRGQGQFFSNVLDLKLPQTWAADANVAVLIGGESGSGKTMEMISGHRDKSDLVVYMRGFSGESDVVKFVKYVFYCSCPCMNDVLKRHTNGDKFTVWLCFDDIDDSAALVRACSLDTTKLREMLGWGPSVEIRVAVAGSGIVAACNGSGINRNLYQLETLSHNESMRKAIVYWKIRRHLIKEALHVHCTGKDLNLGELLCDVEMLEIHWGDRQQREAMLRKRSATLSRLFREQLTSLATKMELSFVSTLVSAPDSILTLLTNEAFFAAVESDSACAAALSNPRMAALLVKEVQNIGQRTLTDEIGVATKGINVRRHVSAASSRFQTYLRVGP</sequence>
<evidence type="ECO:0000313" key="1">
    <source>
        <dbReference type="EMBL" id="CUG92969.1"/>
    </source>
</evidence>
<protein>
    <submittedName>
        <fullName evidence="1">Uncharacterized protein</fullName>
    </submittedName>
</protein>
<accession>A0A0S4JRY3</accession>
<dbReference type="Proteomes" id="UP000051952">
    <property type="component" value="Unassembled WGS sequence"/>
</dbReference>